<evidence type="ECO:0000256" key="14">
    <source>
        <dbReference type="HAMAP-Rule" id="MF_00034"/>
    </source>
</evidence>
<evidence type="ECO:0000313" key="16">
    <source>
        <dbReference type="EMBL" id="AKI97314.1"/>
    </source>
</evidence>
<keyword evidence="4 14" id="KW-0479">Metal-binding</keyword>
<comment type="catalytic activity">
    <reaction evidence="12 14">
        <text>Endonucleolytic cleavage at a junction such as a reciprocal single-stranded crossover between two homologous DNA duplexes (Holliday junction).</text>
        <dbReference type="EC" id="3.1.21.10"/>
    </reaction>
</comment>
<dbReference type="EC" id="3.1.21.10" evidence="14 15"/>
<dbReference type="GO" id="GO:0008821">
    <property type="term" value="F:crossover junction DNA endonuclease activity"/>
    <property type="evidence" value="ECO:0007669"/>
    <property type="project" value="UniProtKB-UniRule"/>
</dbReference>
<dbReference type="Pfam" id="PF02075">
    <property type="entry name" value="RuvC"/>
    <property type="match status" value="1"/>
</dbReference>
<keyword evidence="6 14" id="KW-0227">DNA damage</keyword>
<dbReference type="KEGG" id="kpf:IX53_05210"/>
<comment type="similarity">
    <text evidence="1 14">Belongs to the RuvC family.</text>
</comment>
<evidence type="ECO:0000256" key="2">
    <source>
        <dbReference type="ARBA" id="ARBA00022490"/>
    </source>
</evidence>
<evidence type="ECO:0000256" key="3">
    <source>
        <dbReference type="ARBA" id="ARBA00022722"/>
    </source>
</evidence>
<dbReference type="SUPFAM" id="SSF53098">
    <property type="entry name" value="Ribonuclease H-like"/>
    <property type="match status" value="1"/>
</dbReference>
<dbReference type="GO" id="GO:0000287">
    <property type="term" value="F:magnesium ion binding"/>
    <property type="evidence" value="ECO:0007669"/>
    <property type="project" value="UniProtKB-UniRule"/>
</dbReference>
<dbReference type="NCBIfam" id="TIGR00228">
    <property type="entry name" value="ruvC"/>
    <property type="match status" value="1"/>
</dbReference>
<comment type="subcellular location">
    <subcellularLocation>
        <location evidence="14">Cytoplasm</location>
    </subcellularLocation>
</comment>
<dbReference type="PANTHER" id="PTHR30194">
    <property type="entry name" value="CROSSOVER JUNCTION ENDODEOXYRIBONUCLEASE RUVC"/>
    <property type="match status" value="1"/>
</dbReference>
<protein>
    <recommendedName>
        <fullName evidence="14 15">Crossover junction endodeoxyribonuclease RuvC</fullName>
        <ecNumber evidence="14 15">3.1.21.10</ecNumber>
    </recommendedName>
    <alternativeName>
        <fullName evidence="14">Holliday junction nuclease RuvC</fullName>
    </alternativeName>
    <alternativeName>
        <fullName evidence="14">Holliday junction resolvase RuvC</fullName>
    </alternativeName>
</protein>
<gene>
    <name evidence="14" type="primary">ruvC</name>
    <name evidence="16" type="ORF">IX53_05210</name>
</gene>
<evidence type="ECO:0000256" key="5">
    <source>
        <dbReference type="ARBA" id="ARBA00022759"/>
    </source>
</evidence>
<dbReference type="EMBL" id="CP011232">
    <property type="protein sequence ID" value="AKI97314.1"/>
    <property type="molecule type" value="Genomic_DNA"/>
</dbReference>
<dbReference type="PRINTS" id="PR00696">
    <property type="entry name" value="RSOLVASERUVC"/>
</dbReference>
<dbReference type="GO" id="GO:0006310">
    <property type="term" value="P:DNA recombination"/>
    <property type="evidence" value="ECO:0007669"/>
    <property type="project" value="UniProtKB-UniRule"/>
</dbReference>
<dbReference type="STRING" id="1330330.IX53_05210"/>
<keyword evidence="8 14" id="KW-0460">Magnesium</keyword>
<keyword evidence="17" id="KW-1185">Reference proteome</keyword>
<dbReference type="InterPro" id="IPR036397">
    <property type="entry name" value="RNaseH_sf"/>
</dbReference>
<dbReference type="CDD" id="cd16962">
    <property type="entry name" value="RuvC"/>
    <property type="match status" value="1"/>
</dbReference>
<keyword evidence="9 14" id="KW-0238">DNA-binding</keyword>
<dbReference type="PANTHER" id="PTHR30194:SF3">
    <property type="entry name" value="CROSSOVER JUNCTION ENDODEOXYRIBONUCLEASE RUVC"/>
    <property type="match status" value="1"/>
</dbReference>
<evidence type="ECO:0000256" key="10">
    <source>
        <dbReference type="ARBA" id="ARBA00023172"/>
    </source>
</evidence>
<dbReference type="GO" id="GO:0005737">
    <property type="term" value="C:cytoplasm"/>
    <property type="evidence" value="ECO:0007669"/>
    <property type="project" value="UniProtKB-SubCell"/>
</dbReference>
<name>A0A0G2ZCN9_9BACT</name>
<dbReference type="FunFam" id="3.30.420.10:FF:000002">
    <property type="entry name" value="Crossover junction endodeoxyribonuclease RuvC"/>
    <property type="match status" value="1"/>
</dbReference>
<keyword evidence="7 14" id="KW-0378">Hydrolase</keyword>
<dbReference type="Gene3D" id="3.30.420.10">
    <property type="entry name" value="Ribonuclease H-like superfamily/Ribonuclease H"/>
    <property type="match status" value="1"/>
</dbReference>
<dbReference type="OrthoDB" id="9805499at2"/>
<evidence type="ECO:0000256" key="6">
    <source>
        <dbReference type="ARBA" id="ARBA00022763"/>
    </source>
</evidence>
<evidence type="ECO:0000256" key="15">
    <source>
        <dbReference type="NCBIfam" id="TIGR00228"/>
    </source>
</evidence>
<dbReference type="GO" id="GO:0006281">
    <property type="term" value="P:DNA repair"/>
    <property type="evidence" value="ECO:0007669"/>
    <property type="project" value="UniProtKB-UniRule"/>
</dbReference>
<keyword evidence="5 14" id="KW-0255">Endonuclease</keyword>
<comment type="cofactor">
    <cofactor evidence="14">
        <name>Mg(2+)</name>
        <dbReference type="ChEBI" id="CHEBI:18420"/>
    </cofactor>
    <text evidence="14">Binds 2 Mg(2+) ion per subunit.</text>
</comment>
<comment type="subunit">
    <text evidence="13 14">Homodimer which binds Holliday junction (HJ) DNA. The HJ becomes 2-fold symmetrical on binding to RuvC with unstacked arms; it has a different conformation from HJ DNA in complex with RuvA. In the full resolvosome a probable DNA-RuvA(4)-RuvB(12)-RuvC(2) complex forms which resolves the HJ.</text>
</comment>
<evidence type="ECO:0000256" key="9">
    <source>
        <dbReference type="ARBA" id="ARBA00023125"/>
    </source>
</evidence>
<evidence type="ECO:0000256" key="11">
    <source>
        <dbReference type="ARBA" id="ARBA00023204"/>
    </source>
</evidence>
<evidence type="ECO:0000256" key="4">
    <source>
        <dbReference type="ARBA" id="ARBA00022723"/>
    </source>
</evidence>
<accession>A0A0G2ZCN9</accession>
<reference evidence="16 17" key="1">
    <citation type="submission" date="2015-04" db="EMBL/GenBank/DDBJ databases">
        <title>Complete Genome Sequence of Kosmotoga pacifica SLHLJ1.</title>
        <authorList>
            <person name="Jiang L.J."/>
            <person name="Shao Z.Z."/>
            <person name="Jebbar M."/>
        </authorList>
    </citation>
    <scope>NUCLEOTIDE SEQUENCE [LARGE SCALE GENOMIC DNA]</scope>
    <source>
        <strain evidence="16 17">SLHLJ1</strain>
    </source>
</reference>
<keyword evidence="3 14" id="KW-0540">Nuclease</keyword>
<dbReference type="AlphaFoldDB" id="A0A0G2ZCN9"/>
<proteinExistence type="inferred from homology"/>
<evidence type="ECO:0000256" key="7">
    <source>
        <dbReference type="ARBA" id="ARBA00022801"/>
    </source>
</evidence>
<feature type="active site" evidence="14">
    <location>
        <position position="145"/>
    </location>
</feature>
<dbReference type="NCBIfam" id="NF000711">
    <property type="entry name" value="PRK00039.2-1"/>
    <property type="match status" value="1"/>
</dbReference>
<evidence type="ECO:0000313" key="17">
    <source>
        <dbReference type="Proteomes" id="UP000035159"/>
    </source>
</evidence>
<feature type="binding site" evidence="14">
    <location>
        <position position="145"/>
    </location>
    <ligand>
        <name>Mg(2+)</name>
        <dbReference type="ChEBI" id="CHEBI:18420"/>
        <label>1</label>
    </ligand>
</feature>
<feature type="active site" evidence="14">
    <location>
        <position position="72"/>
    </location>
</feature>
<dbReference type="InterPro" id="IPR002176">
    <property type="entry name" value="X-over_junc_endoDNase_RuvC"/>
</dbReference>
<evidence type="ECO:0000256" key="13">
    <source>
        <dbReference type="ARBA" id="ARBA00065075"/>
    </source>
</evidence>
<feature type="active site" evidence="14">
    <location>
        <position position="12"/>
    </location>
</feature>
<evidence type="ECO:0000256" key="12">
    <source>
        <dbReference type="ARBA" id="ARBA00029354"/>
    </source>
</evidence>
<evidence type="ECO:0000256" key="1">
    <source>
        <dbReference type="ARBA" id="ARBA00009518"/>
    </source>
</evidence>
<dbReference type="GO" id="GO:0048476">
    <property type="term" value="C:Holliday junction resolvase complex"/>
    <property type="evidence" value="ECO:0007669"/>
    <property type="project" value="UniProtKB-UniRule"/>
</dbReference>
<feature type="binding site" evidence="14">
    <location>
        <position position="72"/>
    </location>
    <ligand>
        <name>Mg(2+)</name>
        <dbReference type="ChEBI" id="CHEBI:18420"/>
        <label>2</label>
    </ligand>
</feature>
<organism evidence="16 17">
    <name type="scientific">Kosmotoga pacifica</name>
    <dbReference type="NCBI Taxonomy" id="1330330"/>
    <lineage>
        <taxon>Bacteria</taxon>
        <taxon>Thermotogati</taxon>
        <taxon>Thermotogota</taxon>
        <taxon>Thermotogae</taxon>
        <taxon>Kosmotogales</taxon>
        <taxon>Kosmotogaceae</taxon>
        <taxon>Kosmotoga</taxon>
    </lineage>
</organism>
<dbReference type="Proteomes" id="UP000035159">
    <property type="component" value="Chromosome"/>
</dbReference>
<feature type="binding site" evidence="14">
    <location>
        <position position="12"/>
    </location>
    <ligand>
        <name>Mg(2+)</name>
        <dbReference type="ChEBI" id="CHEBI:18420"/>
        <label>1</label>
    </ligand>
</feature>
<dbReference type="RefSeq" id="WP_047754448.1">
    <property type="nucleotide sequence ID" value="NZ_CAJUHA010000008.1"/>
</dbReference>
<comment type="function">
    <text evidence="14">The RuvA-RuvB-RuvC complex processes Holliday junction (HJ) DNA during genetic recombination and DNA repair. Endonuclease that resolves HJ intermediates. Cleaves cruciform DNA by making single-stranded nicks across the HJ at symmetrical positions within the homologous arms, yielding a 5'-phosphate and a 3'-hydroxyl group; requires a central core of homology in the junction. The consensus cleavage sequence is 5'-(A/T)TT(C/G)-3'. Cleavage occurs on the 3'-side of the TT dinucleotide at the point of strand exchange. HJ branch migration catalyzed by RuvA-RuvB allows RuvC to scan DNA until it finds its consensus sequence, where it cleaves and resolves the cruciform DNA.</text>
</comment>
<keyword evidence="10 14" id="KW-0233">DNA recombination</keyword>
<evidence type="ECO:0000256" key="8">
    <source>
        <dbReference type="ARBA" id="ARBA00022842"/>
    </source>
</evidence>
<dbReference type="PATRIC" id="fig|1330330.3.peg.1045"/>
<keyword evidence="2 14" id="KW-0963">Cytoplasm</keyword>
<dbReference type="InterPro" id="IPR012337">
    <property type="entry name" value="RNaseH-like_sf"/>
</dbReference>
<sequence length="169" mass="18950">MPKRASRILGIDPGFGTLGYGIIDVVTSRVELVSYGAIYTKPREPIPDRLLKIYSELKNIIDKYSPSEAAVEELFFFRNVTTAIQVGEARGVILLTLREKEVPIFEYTPHQVKQSVTGYGRSEKGQIQRVMMKFLGMKETPKPDDAADALAVAWCHFLSRSFPGGARKR</sequence>
<dbReference type="GO" id="GO:0003677">
    <property type="term" value="F:DNA binding"/>
    <property type="evidence" value="ECO:0007669"/>
    <property type="project" value="UniProtKB-KW"/>
</dbReference>
<dbReference type="HAMAP" id="MF_00034">
    <property type="entry name" value="RuvC"/>
    <property type="match status" value="1"/>
</dbReference>
<keyword evidence="11 14" id="KW-0234">DNA repair</keyword>